<dbReference type="Proteomes" id="UP000199032">
    <property type="component" value="Unassembled WGS sequence"/>
</dbReference>
<proteinExistence type="predicted"/>
<reference evidence="4 5" key="1">
    <citation type="submission" date="2015-10" db="EMBL/GenBank/DDBJ databases">
        <authorList>
            <person name="Gilbert D.G."/>
        </authorList>
    </citation>
    <scope>NUCLEOTIDE SEQUENCE [LARGE SCALE GENOMIC DNA]</scope>
    <source>
        <strain evidence="4">COMA1</strain>
    </source>
</reference>
<evidence type="ECO:0000313" key="5">
    <source>
        <dbReference type="Proteomes" id="UP000199032"/>
    </source>
</evidence>
<dbReference type="CDD" id="cd16936">
    <property type="entry name" value="HATPase_RsbW-like"/>
    <property type="match status" value="1"/>
</dbReference>
<dbReference type="SUPFAM" id="SSF52172">
    <property type="entry name" value="CheY-like"/>
    <property type="match status" value="1"/>
</dbReference>
<organism evidence="4 5">
    <name type="scientific">Candidatus Nitrospira nitrosa</name>
    <dbReference type="NCBI Taxonomy" id="1742972"/>
    <lineage>
        <taxon>Bacteria</taxon>
        <taxon>Pseudomonadati</taxon>
        <taxon>Nitrospirota</taxon>
        <taxon>Nitrospiria</taxon>
        <taxon>Nitrospirales</taxon>
        <taxon>Nitrospiraceae</taxon>
        <taxon>Nitrospira</taxon>
    </lineage>
</organism>
<keyword evidence="5" id="KW-1185">Reference proteome</keyword>
<keyword evidence="1 2" id="KW-0597">Phosphoprotein</keyword>
<dbReference type="InterPro" id="IPR036890">
    <property type="entry name" value="HATPase_C_sf"/>
</dbReference>
<dbReference type="AlphaFoldDB" id="A0A0S4LLJ8"/>
<dbReference type="InterPro" id="IPR011006">
    <property type="entry name" value="CheY-like_superfamily"/>
</dbReference>
<evidence type="ECO:0000313" key="4">
    <source>
        <dbReference type="EMBL" id="CUS37626.1"/>
    </source>
</evidence>
<sequence length="300" mass="33327">MNMPLPVDQLLVIDPCVETQSQIARYVQGRGFAVTSVPDPVVAMAKIEEAAPDVVITDMFLPGGAGVALVKELKARHEPCPVIVMAQNAPERLIVEALRGGAFDYLHKPVAEEELYSVLQRAQDFLPCHPLDVPGARQFDYELTIDSDPGYIPGVISWLLKMTAFALPPVQRIHIQGALQELLFNAVEHGNLEIQDLEKQEALASGCYDQLLAQRVAQPRLRARRVTIRVFHERSENHLEYRITDEGKGFPWRTVLARSQEIRESEGASGRGIVLTRAFFPSLTYNERGNEVTITVPLGG</sequence>
<dbReference type="STRING" id="1742972.COMA1_40159"/>
<dbReference type="PANTHER" id="PTHR44591:SF3">
    <property type="entry name" value="RESPONSE REGULATORY DOMAIN-CONTAINING PROTEIN"/>
    <property type="match status" value="1"/>
</dbReference>
<dbReference type="RefSeq" id="WP_090750102.1">
    <property type="nucleotide sequence ID" value="NZ_CZQA01000010.1"/>
</dbReference>
<dbReference type="Gene3D" id="3.30.565.10">
    <property type="entry name" value="Histidine kinase-like ATPase, C-terminal domain"/>
    <property type="match status" value="1"/>
</dbReference>
<dbReference type="GO" id="GO:0000160">
    <property type="term" value="P:phosphorelay signal transduction system"/>
    <property type="evidence" value="ECO:0007669"/>
    <property type="project" value="InterPro"/>
</dbReference>
<dbReference type="Pfam" id="PF13581">
    <property type="entry name" value="HATPase_c_2"/>
    <property type="match status" value="1"/>
</dbReference>
<dbReference type="SUPFAM" id="SSF55874">
    <property type="entry name" value="ATPase domain of HSP90 chaperone/DNA topoisomerase II/histidine kinase"/>
    <property type="match status" value="1"/>
</dbReference>
<accession>A0A0S4LLJ8</accession>
<dbReference type="PANTHER" id="PTHR44591">
    <property type="entry name" value="STRESS RESPONSE REGULATOR PROTEIN 1"/>
    <property type="match status" value="1"/>
</dbReference>
<dbReference type="CDD" id="cd00156">
    <property type="entry name" value="REC"/>
    <property type="match status" value="1"/>
</dbReference>
<gene>
    <name evidence="4" type="ORF">COMA1_40159</name>
</gene>
<dbReference type="Pfam" id="PF00072">
    <property type="entry name" value="Response_reg"/>
    <property type="match status" value="1"/>
</dbReference>
<protein>
    <submittedName>
        <fullName evidence="4">Putative Response regulator with ATPase domain</fullName>
    </submittedName>
</protein>
<name>A0A0S4LLJ8_9BACT</name>
<dbReference type="PROSITE" id="PS50110">
    <property type="entry name" value="RESPONSE_REGULATORY"/>
    <property type="match status" value="1"/>
</dbReference>
<dbReference type="InterPro" id="IPR050595">
    <property type="entry name" value="Bact_response_regulator"/>
</dbReference>
<dbReference type="OrthoDB" id="9770645at2"/>
<dbReference type="Gene3D" id="3.40.50.2300">
    <property type="match status" value="1"/>
</dbReference>
<evidence type="ECO:0000259" key="3">
    <source>
        <dbReference type="PROSITE" id="PS50110"/>
    </source>
</evidence>
<dbReference type="EMBL" id="CZQA01000010">
    <property type="protein sequence ID" value="CUS37626.1"/>
    <property type="molecule type" value="Genomic_DNA"/>
</dbReference>
<evidence type="ECO:0000256" key="1">
    <source>
        <dbReference type="ARBA" id="ARBA00022553"/>
    </source>
</evidence>
<dbReference type="InterPro" id="IPR003594">
    <property type="entry name" value="HATPase_dom"/>
</dbReference>
<dbReference type="InterPro" id="IPR001789">
    <property type="entry name" value="Sig_transdc_resp-reg_receiver"/>
</dbReference>
<feature type="domain" description="Response regulatory" evidence="3">
    <location>
        <begin position="9"/>
        <end position="123"/>
    </location>
</feature>
<feature type="modified residue" description="4-aspartylphosphate" evidence="2">
    <location>
        <position position="58"/>
    </location>
</feature>
<dbReference type="SMART" id="SM00448">
    <property type="entry name" value="REC"/>
    <property type="match status" value="1"/>
</dbReference>
<evidence type="ECO:0000256" key="2">
    <source>
        <dbReference type="PROSITE-ProRule" id="PRU00169"/>
    </source>
</evidence>